<keyword evidence="2" id="KW-1185">Reference proteome</keyword>
<accession>A0A4Y2FX03</accession>
<reference evidence="1 2" key="1">
    <citation type="journal article" date="2019" name="Sci. Rep.">
        <title>Orb-weaving spider Araneus ventricosus genome elucidates the spidroin gene catalogue.</title>
        <authorList>
            <person name="Kono N."/>
            <person name="Nakamura H."/>
            <person name="Ohtoshi R."/>
            <person name="Moran D.A.P."/>
            <person name="Shinohara A."/>
            <person name="Yoshida Y."/>
            <person name="Fujiwara M."/>
            <person name="Mori M."/>
            <person name="Tomita M."/>
            <person name="Arakawa K."/>
        </authorList>
    </citation>
    <scope>NUCLEOTIDE SEQUENCE [LARGE SCALE GENOMIC DNA]</scope>
</reference>
<dbReference type="EMBL" id="BGPR01001087">
    <property type="protein sequence ID" value="GBM45046.1"/>
    <property type="molecule type" value="Genomic_DNA"/>
</dbReference>
<protein>
    <submittedName>
        <fullName evidence="1">Uncharacterized protein</fullName>
    </submittedName>
</protein>
<organism evidence="1 2">
    <name type="scientific">Araneus ventricosus</name>
    <name type="common">Orbweaver spider</name>
    <name type="synonym">Epeira ventricosa</name>
    <dbReference type="NCBI Taxonomy" id="182803"/>
    <lineage>
        <taxon>Eukaryota</taxon>
        <taxon>Metazoa</taxon>
        <taxon>Ecdysozoa</taxon>
        <taxon>Arthropoda</taxon>
        <taxon>Chelicerata</taxon>
        <taxon>Arachnida</taxon>
        <taxon>Araneae</taxon>
        <taxon>Araneomorphae</taxon>
        <taxon>Entelegynae</taxon>
        <taxon>Araneoidea</taxon>
        <taxon>Araneidae</taxon>
        <taxon>Araneus</taxon>
    </lineage>
</organism>
<evidence type="ECO:0000313" key="1">
    <source>
        <dbReference type="EMBL" id="GBM45046.1"/>
    </source>
</evidence>
<comment type="caution">
    <text evidence="1">The sequence shown here is derived from an EMBL/GenBank/DDBJ whole genome shotgun (WGS) entry which is preliminary data.</text>
</comment>
<gene>
    <name evidence="1" type="ORF">AVEN_98891_1</name>
</gene>
<name>A0A4Y2FX03_ARAVE</name>
<evidence type="ECO:0000313" key="2">
    <source>
        <dbReference type="Proteomes" id="UP000499080"/>
    </source>
</evidence>
<proteinExistence type="predicted"/>
<dbReference type="AlphaFoldDB" id="A0A4Y2FX03"/>
<dbReference type="Proteomes" id="UP000499080">
    <property type="component" value="Unassembled WGS sequence"/>
</dbReference>
<dbReference type="OrthoDB" id="6757204at2759"/>
<sequence>MEWQIDKPSNYCGIKFSENEGLQYIAGYIASLVQSEDSSLGYFSADKTDTGSAAWNYTLSEGGLTVSTEAWIKITEEMESPFLSIHGKGGYHSGKNVTKPMMKILGEISGR</sequence>